<accession>A0A844Y6S1</accession>
<organism evidence="2 3">
    <name type="scientific">Qipengyuania pelagi</name>
    <dbReference type="NCBI Taxonomy" id="994320"/>
    <lineage>
        <taxon>Bacteria</taxon>
        <taxon>Pseudomonadati</taxon>
        <taxon>Pseudomonadota</taxon>
        <taxon>Alphaproteobacteria</taxon>
        <taxon>Sphingomonadales</taxon>
        <taxon>Erythrobacteraceae</taxon>
        <taxon>Qipengyuania</taxon>
    </lineage>
</organism>
<gene>
    <name evidence="2" type="ORF">GRI47_07770</name>
</gene>
<dbReference type="RefSeq" id="WP_160660707.1">
    <property type="nucleotide sequence ID" value="NZ_BAABDV010000001.1"/>
</dbReference>
<dbReference type="Pfam" id="PF01814">
    <property type="entry name" value="Hemerythrin"/>
    <property type="match status" value="1"/>
</dbReference>
<dbReference type="AlphaFoldDB" id="A0A844Y6S1"/>
<reference evidence="2 3" key="1">
    <citation type="submission" date="2019-12" db="EMBL/GenBank/DDBJ databases">
        <title>Genomic-based taxomic classification of the family Erythrobacteraceae.</title>
        <authorList>
            <person name="Xu L."/>
        </authorList>
    </citation>
    <scope>NUCLEOTIDE SEQUENCE [LARGE SCALE GENOMIC DNA]</scope>
    <source>
        <strain evidence="2 3">JCM 17468</strain>
    </source>
</reference>
<proteinExistence type="predicted"/>
<sequence>MDIVDCILADHDRQRRWFAALDEARDDLESAGKIFKRLRDHLEAHAMAEETYFYPTLLKLGKGALDSDSADETTEDAIDDHNKIANAADAALNEEVGSDAWWECVDKANYQNSAHLSEEERQGLTDFRRRVPLEERIRLGLKYLAFEASHVTDVERKEKDPEAYIEANQGA</sequence>
<dbReference type="EMBL" id="WTYD01000001">
    <property type="protein sequence ID" value="MXO53904.1"/>
    <property type="molecule type" value="Genomic_DNA"/>
</dbReference>
<evidence type="ECO:0000259" key="1">
    <source>
        <dbReference type="Pfam" id="PF01814"/>
    </source>
</evidence>
<dbReference type="OrthoDB" id="5523420at2"/>
<dbReference type="Gene3D" id="1.20.120.520">
    <property type="entry name" value="nmb1532 protein domain like"/>
    <property type="match status" value="1"/>
</dbReference>
<protein>
    <submittedName>
        <fullName evidence="2">Cation-binding protein</fullName>
    </submittedName>
</protein>
<evidence type="ECO:0000313" key="3">
    <source>
        <dbReference type="Proteomes" id="UP000430272"/>
    </source>
</evidence>
<dbReference type="Proteomes" id="UP000430272">
    <property type="component" value="Unassembled WGS sequence"/>
</dbReference>
<comment type="caution">
    <text evidence="2">The sequence shown here is derived from an EMBL/GenBank/DDBJ whole genome shotgun (WGS) entry which is preliminary data.</text>
</comment>
<dbReference type="InterPro" id="IPR012312">
    <property type="entry name" value="Hemerythrin-like"/>
</dbReference>
<feature type="domain" description="Hemerythrin-like" evidence="1">
    <location>
        <begin position="3"/>
        <end position="120"/>
    </location>
</feature>
<keyword evidence="3" id="KW-1185">Reference proteome</keyword>
<evidence type="ECO:0000313" key="2">
    <source>
        <dbReference type="EMBL" id="MXO53904.1"/>
    </source>
</evidence>
<name>A0A844Y6S1_9SPHN</name>